<evidence type="ECO:0000313" key="3">
    <source>
        <dbReference type="Proteomes" id="UP000722791"/>
    </source>
</evidence>
<evidence type="ECO:0000313" key="2">
    <source>
        <dbReference type="EMBL" id="GIM03955.1"/>
    </source>
</evidence>
<name>A0A8J4LP34_9CHLO</name>
<feature type="region of interest" description="Disordered" evidence="1">
    <location>
        <begin position="41"/>
        <end position="67"/>
    </location>
</feature>
<dbReference type="AlphaFoldDB" id="A0A8J4LP34"/>
<reference evidence="2" key="1">
    <citation type="journal article" date="2021" name="Proc. Natl. Acad. Sci. U.S.A.">
        <title>Three genomes in the algal genus Volvox reveal the fate of a haploid sex-determining region after a transition to homothallism.</title>
        <authorList>
            <person name="Yamamoto K."/>
            <person name="Hamaji T."/>
            <person name="Kawai-Toyooka H."/>
            <person name="Matsuzaki R."/>
            <person name="Takahashi F."/>
            <person name="Nishimura Y."/>
            <person name="Kawachi M."/>
            <person name="Noguchi H."/>
            <person name="Minakuchi Y."/>
            <person name="Umen J.G."/>
            <person name="Toyoda A."/>
            <person name="Nozaki H."/>
        </authorList>
    </citation>
    <scope>NUCLEOTIDE SEQUENCE</scope>
    <source>
        <strain evidence="2">NIES-3785</strain>
    </source>
</reference>
<organism evidence="2 3">
    <name type="scientific">Volvox reticuliferus</name>
    <dbReference type="NCBI Taxonomy" id="1737510"/>
    <lineage>
        <taxon>Eukaryota</taxon>
        <taxon>Viridiplantae</taxon>
        <taxon>Chlorophyta</taxon>
        <taxon>core chlorophytes</taxon>
        <taxon>Chlorophyceae</taxon>
        <taxon>CS clade</taxon>
        <taxon>Chlamydomonadales</taxon>
        <taxon>Volvocaceae</taxon>
        <taxon>Volvox</taxon>
    </lineage>
</organism>
<evidence type="ECO:0000256" key="1">
    <source>
        <dbReference type="SAM" id="MobiDB-lite"/>
    </source>
</evidence>
<proteinExistence type="predicted"/>
<comment type="caution">
    <text evidence="2">The sequence shown here is derived from an EMBL/GenBank/DDBJ whole genome shotgun (WGS) entry which is preliminary data.</text>
</comment>
<dbReference type="Gene3D" id="3.30.70.1230">
    <property type="entry name" value="Nucleotide cyclase"/>
    <property type="match status" value="1"/>
</dbReference>
<sequence>AAADADTPNRIGGSNHNNASEVGAEVFALALSAASRPPYMKGSVGNYDADAKAQDPPSASRGRLPAGGGGAAEVIAVAAAAVKTTEGIASTGGMVRNNNVYKVNAARPHSCGSSPSTAVLTMATPTATLTGQSTATTTVTTTSGGGSVAAAAVAAQGSPAEIEITGTDGSTAVRIAAGLRRAPSNSRAPVPFVKMGMTDGTLTSAPPPAAADGFTGVSSSAGLGCEQQYYQAPGFGVREHVSQNSVSATGEGARILPLNQRPPSRSTRIDGDDADAGPERPGLGLGGAGGDAFPMQLLFRGLRLRWGIAAGPLKGGLAVGDLSGHVSYKGKAFAQAAKLASKAKSGQICVTMDFARALPSFLLDELTIIEKA</sequence>
<dbReference type="EMBL" id="BNCQ01000015">
    <property type="protein sequence ID" value="GIM03955.1"/>
    <property type="molecule type" value="Genomic_DNA"/>
</dbReference>
<feature type="region of interest" description="Disordered" evidence="1">
    <location>
        <begin position="246"/>
        <end position="286"/>
    </location>
</feature>
<gene>
    <name evidence="2" type="ORF">Vretimale_8570</name>
</gene>
<dbReference type="SUPFAM" id="SSF55073">
    <property type="entry name" value="Nucleotide cyclase"/>
    <property type="match status" value="1"/>
</dbReference>
<accession>A0A8J4LP34</accession>
<feature type="non-terminal residue" evidence="2">
    <location>
        <position position="1"/>
    </location>
</feature>
<dbReference type="InterPro" id="IPR029787">
    <property type="entry name" value="Nucleotide_cyclase"/>
</dbReference>
<dbReference type="Proteomes" id="UP000722791">
    <property type="component" value="Unassembled WGS sequence"/>
</dbReference>
<protein>
    <submittedName>
        <fullName evidence="2">Uncharacterized protein</fullName>
    </submittedName>
</protein>